<evidence type="ECO:0000256" key="1">
    <source>
        <dbReference type="ARBA" id="ARBA00022737"/>
    </source>
</evidence>
<evidence type="ECO:0000313" key="7">
    <source>
        <dbReference type="Proteomes" id="UP000307440"/>
    </source>
</evidence>
<protein>
    <submittedName>
        <fullName evidence="6">Ankyrin</fullName>
    </submittedName>
</protein>
<dbReference type="Proteomes" id="UP000307440">
    <property type="component" value="Unassembled WGS sequence"/>
</dbReference>
<evidence type="ECO:0000313" key="6">
    <source>
        <dbReference type="EMBL" id="TFK17756.1"/>
    </source>
</evidence>
<feature type="repeat" description="ANK" evidence="2">
    <location>
        <begin position="663"/>
        <end position="695"/>
    </location>
</feature>
<proteinExistence type="predicted"/>
<dbReference type="Gene3D" id="1.25.40.20">
    <property type="entry name" value="Ankyrin repeat-containing domain"/>
    <property type="match status" value="2"/>
</dbReference>
<dbReference type="PROSITE" id="PS50088">
    <property type="entry name" value="ANK_REPEAT"/>
    <property type="match status" value="2"/>
</dbReference>
<dbReference type="SUPFAM" id="SSF48403">
    <property type="entry name" value="Ankyrin repeat"/>
    <property type="match status" value="2"/>
</dbReference>
<keyword evidence="1" id="KW-0677">Repeat</keyword>
<dbReference type="Pfam" id="PF12796">
    <property type="entry name" value="Ank_2"/>
    <property type="match status" value="2"/>
</dbReference>
<sequence length="975" mass="107141">MGAGDSKTDEKGDETLSGEDRASIAAEQSESDLFLKKPFYSTHNTLVIVGILQIGERAAAAEAPVDSSHGESFLSYPLLNTQETPNEGSFGARILDHASGVTIQDSTIIAQSFSTTNNTNVTYRIVQSEIPNKDVQLFKAIVEWLSDINYRAIQADNLRKRVSGTVKWTLVNPVILNWLAGIDRILWGVGMPGAGKTVLASYIVNHLAARAKANKRICVAFAYCRYTDKFTGDKILGGLLRQVVEDHPATLQFVKPMYDYHLLRKTRPPQAELLDVLRAVFSSDLFDEKFCSLDGLDEALNDTQIDVLDSLAELPVNILLTSRSLPLLKERVPEAKFIDIMLHDADIEPLIKEKLGRMKTLRNLMEKDGWKDKVLKVILERSSGMFLIASLQLDMLGRCLHLKDLRKALETLPRGLEAMYTATMERIENNDGSELARRALAWLVYAQGSLTVDDLRHALAVDPSNFTFDSELLVDADTLISLCCGLITLEPETEMVRLVHYTAKDILDKYLSREGINLQAQLASTCAAYLLLHGFDNFPGTADTYSLSTNVPGTADRLSRSIYHRYRPEVFRAIPFLKYCHSNWATHARLADTLPQSVANFVGGCPRFPWLAKSGSSTWDYLDAFQLAAACNFHDLLAQWLFQSPRPLNSTLLDINVNSRSEKGRTALALAAMGGYVETVRLLLGVDSDDAARADNYGFTPLRVACSRNHVQVVDVLLEVLDADDVNAGRPNMTALMSASMEGFTDVIRSLLRVPGIDVNAYNVPVQLTALGFALLLPNARPFNTLRLLLAADGIDVNVSGSNGTVLIMASTQGDKEVVQLLLQQEDINVNATVSDSGETALMRASQRVQNSVVQLLLRREEIDVNAKDIKGETALMKTFTRVGTHATASRGRSRLDDGLGKCLRLVVELLLQRKDIDVNATNSAGETALSLALKEGHDTDVVTLLKAHGACGPTQVPDTYTGTLTFLATENASL</sequence>
<evidence type="ECO:0000256" key="2">
    <source>
        <dbReference type="PROSITE-ProRule" id="PRU00023"/>
    </source>
</evidence>
<feature type="domain" description="GPI inositol-deacylase winged helix" evidence="4">
    <location>
        <begin position="431"/>
        <end position="508"/>
    </location>
</feature>
<dbReference type="EMBL" id="ML210466">
    <property type="protein sequence ID" value="TFK17756.1"/>
    <property type="molecule type" value="Genomic_DNA"/>
</dbReference>
<keyword evidence="2" id="KW-0040">ANK repeat</keyword>
<dbReference type="AlphaFoldDB" id="A0A5C3KCH5"/>
<gene>
    <name evidence="6" type="ORF">FA15DRAFT_760939</name>
</gene>
<dbReference type="InterPro" id="IPR002110">
    <property type="entry name" value="Ankyrin_rpt"/>
</dbReference>
<accession>A0A5C3KCH5</accession>
<dbReference type="PANTHER" id="PTHR10039:SF15">
    <property type="entry name" value="NACHT DOMAIN-CONTAINING PROTEIN"/>
    <property type="match status" value="1"/>
</dbReference>
<dbReference type="PROSITE" id="PS50297">
    <property type="entry name" value="ANK_REP_REGION"/>
    <property type="match status" value="2"/>
</dbReference>
<dbReference type="SUPFAM" id="SSF52540">
    <property type="entry name" value="P-loop containing nucleoside triphosphate hydrolases"/>
    <property type="match status" value="1"/>
</dbReference>
<organism evidence="6 7">
    <name type="scientific">Coprinopsis marcescibilis</name>
    <name type="common">Agaric fungus</name>
    <name type="synonym">Psathyrella marcescibilis</name>
    <dbReference type="NCBI Taxonomy" id="230819"/>
    <lineage>
        <taxon>Eukaryota</taxon>
        <taxon>Fungi</taxon>
        <taxon>Dikarya</taxon>
        <taxon>Basidiomycota</taxon>
        <taxon>Agaricomycotina</taxon>
        <taxon>Agaricomycetes</taxon>
        <taxon>Agaricomycetidae</taxon>
        <taxon>Agaricales</taxon>
        <taxon>Agaricineae</taxon>
        <taxon>Psathyrellaceae</taxon>
        <taxon>Coprinopsis</taxon>
    </lineage>
</organism>
<dbReference type="InterPro" id="IPR054471">
    <property type="entry name" value="GPIID_WHD"/>
</dbReference>
<dbReference type="Gene3D" id="3.40.50.300">
    <property type="entry name" value="P-loop containing nucleotide triphosphate hydrolases"/>
    <property type="match status" value="1"/>
</dbReference>
<evidence type="ECO:0000259" key="4">
    <source>
        <dbReference type="Pfam" id="PF22939"/>
    </source>
</evidence>
<name>A0A5C3KCH5_COPMA</name>
<dbReference type="OrthoDB" id="448455at2759"/>
<evidence type="ECO:0000256" key="3">
    <source>
        <dbReference type="SAM" id="MobiDB-lite"/>
    </source>
</evidence>
<dbReference type="STRING" id="230819.A0A5C3KCH5"/>
<dbReference type="InterPro" id="IPR056884">
    <property type="entry name" value="NPHP3-like_N"/>
</dbReference>
<dbReference type="InterPro" id="IPR027417">
    <property type="entry name" value="P-loop_NTPase"/>
</dbReference>
<dbReference type="Pfam" id="PF24883">
    <property type="entry name" value="NPHP3_N"/>
    <property type="match status" value="1"/>
</dbReference>
<feature type="domain" description="Nephrocystin 3-like N-terminal" evidence="5">
    <location>
        <begin position="164"/>
        <end position="323"/>
    </location>
</feature>
<dbReference type="PANTHER" id="PTHR10039">
    <property type="entry name" value="AMELOGENIN"/>
    <property type="match status" value="1"/>
</dbReference>
<dbReference type="InterPro" id="IPR036770">
    <property type="entry name" value="Ankyrin_rpt-contain_sf"/>
</dbReference>
<evidence type="ECO:0000259" key="5">
    <source>
        <dbReference type="Pfam" id="PF24883"/>
    </source>
</evidence>
<feature type="compositionally biased region" description="Basic and acidic residues" evidence="3">
    <location>
        <begin position="1"/>
        <end position="22"/>
    </location>
</feature>
<feature type="region of interest" description="Disordered" evidence="3">
    <location>
        <begin position="1"/>
        <end position="23"/>
    </location>
</feature>
<reference evidence="6 7" key="1">
    <citation type="journal article" date="2019" name="Nat. Ecol. Evol.">
        <title>Megaphylogeny resolves global patterns of mushroom evolution.</title>
        <authorList>
            <person name="Varga T."/>
            <person name="Krizsan K."/>
            <person name="Foldi C."/>
            <person name="Dima B."/>
            <person name="Sanchez-Garcia M."/>
            <person name="Sanchez-Ramirez S."/>
            <person name="Szollosi G.J."/>
            <person name="Szarkandi J.G."/>
            <person name="Papp V."/>
            <person name="Albert L."/>
            <person name="Andreopoulos W."/>
            <person name="Angelini C."/>
            <person name="Antonin V."/>
            <person name="Barry K.W."/>
            <person name="Bougher N.L."/>
            <person name="Buchanan P."/>
            <person name="Buyck B."/>
            <person name="Bense V."/>
            <person name="Catcheside P."/>
            <person name="Chovatia M."/>
            <person name="Cooper J."/>
            <person name="Damon W."/>
            <person name="Desjardin D."/>
            <person name="Finy P."/>
            <person name="Geml J."/>
            <person name="Haridas S."/>
            <person name="Hughes K."/>
            <person name="Justo A."/>
            <person name="Karasinski D."/>
            <person name="Kautmanova I."/>
            <person name="Kiss B."/>
            <person name="Kocsube S."/>
            <person name="Kotiranta H."/>
            <person name="LaButti K.M."/>
            <person name="Lechner B.E."/>
            <person name="Liimatainen K."/>
            <person name="Lipzen A."/>
            <person name="Lukacs Z."/>
            <person name="Mihaltcheva S."/>
            <person name="Morgado L.N."/>
            <person name="Niskanen T."/>
            <person name="Noordeloos M.E."/>
            <person name="Ohm R.A."/>
            <person name="Ortiz-Santana B."/>
            <person name="Ovrebo C."/>
            <person name="Racz N."/>
            <person name="Riley R."/>
            <person name="Savchenko A."/>
            <person name="Shiryaev A."/>
            <person name="Soop K."/>
            <person name="Spirin V."/>
            <person name="Szebenyi C."/>
            <person name="Tomsovsky M."/>
            <person name="Tulloss R.E."/>
            <person name="Uehling J."/>
            <person name="Grigoriev I.V."/>
            <person name="Vagvolgyi C."/>
            <person name="Papp T."/>
            <person name="Martin F.M."/>
            <person name="Miettinen O."/>
            <person name="Hibbett D.S."/>
            <person name="Nagy L.G."/>
        </authorList>
    </citation>
    <scope>NUCLEOTIDE SEQUENCE [LARGE SCALE GENOMIC DNA]</scope>
    <source>
        <strain evidence="6 7">CBS 121175</strain>
    </source>
</reference>
<feature type="repeat" description="ANK" evidence="2">
    <location>
        <begin position="697"/>
        <end position="719"/>
    </location>
</feature>
<dbReference type="Pfam" id="PF22939">
    <property type="entry name" value="WHD_GPIID"/>
    <property type="match status" value="1"/>
</dbReference>
<dbReference type="SMART" id="SM00248">
    <property type="entry name" value="ANK"/>
    <property type="match status" value="6"/>
</dbReference>
<keyword evidence="7" id="KW-1185">Reference proteome</keyword>